<evidence type="ECO:0000256" key="5">
    <source>
        <dbReference type="ARBA" id="ARBA00023136"/>
    </source>
</evidence>
<dbReference type="InParanoid" id="Q0EXL7"/>
<keyword evidence="8" id="KW-1185">Reference proteome</keyword>
<comment type="caution">
    <text evidence="7">The sequence shown here is derived from an EMBL/GenBank/DDBJ whole genome shotgun (WGS) entry which is preliminary data.</text>
</comment>
<evidence type="ECO:0000313" key="8">
    <source>
        <dbReference type="Proteomes" id="UP000005297"/>
    </source>
</evidence>
<feature type="transmembrane region" description="Helical" evidence="6">
    <location>
        <begin position="83"/>
        <end position="106"/>
    </location>
</feature>
<feature type="transmembrane region" description="Helical" evidence="6">
    <location>
        <begin position="50"/>
        <end position="71"/>
    </location>
</feature>
<dbReference type="InterPro" id="IPR020948">
    <property type="entry name" value="P_starv_induced_PsiE-like"/>
</dbReference>
<evidence type="ECO:0000256" key="6">
    <source>
        <dbReference type="SAM" id="Phobius"/>
    </source>
</evidence>
<feature type="transmembrane region" description="Helical" evidence="6">
    <location>
        <begin position="112"/>
        <end position="132"/>
    </location>
</feature>
<keyword evidence="5 6" id="KW-0472">Membrane</keyword>
<evidence type="ECO:0000256" key="1">
    <source>
        <dbReference type="ARBA" id="ARBA00004651"/>
    </source>
</evidence>
<name>Q0EXL7_9PROT</name>
<proteinExistence type="predicted"/>
<feature type="transmembrane region" description="Helical" evidence="6">
    <location>
        <begin position="20"/>
        <end position="38"/>
    </location>
</feature>
<dbReference type="AlphaFoldDB" id="Q0EXL7"/>
<accession>Q0EXL7</accession>
<dbReference type="EMBL" id="AATS01000013">
    <property type="protein sequence ID" value="EAU54030.1"/>
    <property type="molecule type" value="Genomic_DNA"/>
</dbReference>
<evidence type="ECO:0008006" key="9">
    <source>
        <dbReference type="Google" id="ProtNLM"/>
    </source>
</evidence>
<organism evidence="7 8">
    <name type="scientific">Mariprofundus ferrooxydans PV-1</name>
    <dbReference type="NCBI Taxonomy" id="314345"/>
    <lineage>
        <taxon>Bacteria</taxon>
        <taxon>Pseudomonadati</taxon>
        <taxon>Pseudomonadota</taxon>
        <taxon>Candidatius Mariprofundia</taxon>
        <taxon>Mariprofundales</taxon>
        <taxon>Mariprofundaceae</taxon>
        <taxon>Mariprofundus</taxon>
    </lineage>
</organism>
<keyword evidence="3 6" id="KW-0812">Transmembrane</keyword>
<evidence type="ECO:0000313" key="7">
    <source>
        <dbReference type="EMBL" id="EAU54030.1"/>
    </source>
</evidence>
<dbReference type="Proteomes" id="UP000005297">
    <property type="component" value="Unassembled WGS sequence"/>
</dbReference>
<comment type="subcellular location">
    <subcellularLocation>
        <location evidence="1">Cell membrane</location>
        <topology evidence="1">Multi-pass membrane protein</topology>
    </subcellularLocation>
</comment>
<sequence length="148" mass="16822">MEHIEWAERLLNRTNQFARIIISLALVMATGLITAAFFHDIYLAVTVHPFMTGFMHAIGVLLLLWTMVELINTEVRLLRGGSVDISIFIEVALVVILREIILLPVADIRPTWIVLGKWTGAAFLLGLTYFLVRQGQRWGRERKGINQP</sequence>
<keyword evidence="4 6" id="KW-1133">Transmembrane helix</keyword>
<dbReference type="GO" id="GO:0005886">
    <property type="term" value="C:plasma membrane"/>
    <property type="evidence" value="ECO:0007669"/>
    <property type="project" value="UniProtKB-SubCell"/>
</dbReference>
<evidence type="ECO:0000256" key="3">
    <source>
        <dbReference type="ARBA" id="ARBA00022692"/>
    </source>
</evidence>
<dbReference type="Pfam" id="PF06146">
    <property type="entry name" value="PsiE"/>
    <property type="match status" value="1"/>
</dbReference>
<reference evidence="7 8" key="1">
    <citation type="submission" date="2006-09" db="EMBL/GenBank/DDBJ databases">
        <authorList>
            <person name="Emerson D."/>
            <person name="Ferriera S."/>
            <person name="Johnson J."/>
            <person name="Kravitz S."/>
            <person name="Halpern A."/>
            <person name="Remington K."/>
            <person name="Beeson K."/>
            <person name="Tran B."/>
            <person name="Rogers Y.-H."/>
            <person name="Friedman R."/>
            <person name="Venter J.C."/>
        </authorList>
    </citation>
    <scope>NUCLEOTIDE SEQUENCE [LARGE SCALE GENOMIC DNA]</scope>
    <source>
        <strain evidence="7 8">PV-1</strain>
    </source>
</reference>
<dbReference type="HOGENOM" id="CLU_139727_0_0_0"/>
<gene>
    <name evidence="7" type="ORF">SPV1_03298</name>
</gene>
<keyword evidence="2" id="KW-1003">Cell membrane</keyword>
<dbReference type="eggNOG" id="COG3431">
    <property type="taxonomic scope" value="Bacteria"/>
</dbReference>
<protein>
    <recommendedName>
        <fullName evidence="9">Phosphate-starvation-inducible E</fullName>
    </recommendedName>
</protein>
<evidence type="ECO:0000256" key="4">
    <source>
        <dbReference type="ARBA" id="ARBA00022989"/>
    </source>
</evidence>
<dbReference type="OrthoDB" id="8536455at2"/>
<dbReference type="RefSeq" id="WP_009850946.1">
    <property type="nucleotide sequence ID" value="NZ_DS022295.1"/>
</dbReference>
<dbReference type="STRING" id="314344.AL013_12415"/>
<evidence type="ECO:0000256" key="2">
    <source>
        <dbReference type="ARBA" id="ARBA00022475"/>
    </source>
</evidence>